<evidence type="ECO:0000256" key="1">
    <source>
        <dbReference type="ARBA" id="ARBA00000085"/>
    </source>
</evidence>
<dbReference type="SMART" id="SM00086">
    <property type="entry name" value="PAC"/>
    <property type="match status" value="1"/>
</dbReference>
<comment type="caution">
    <text evidence="12">The sequence shown here is derived from an EMBL/GenBank/DDBJ whole genome shotgun (WGS) entry which is preliminary data.</text>
</comment>
<dbReference type="NCBIfam" id="TIGR00229">
    <property type="entry name" value="sensory_box"/>
    <property type="match status" value="2"/>
</dbReference>
<dbReference type="SUPFAM" id="SSF52738">
    <property type="entry name" value="Methylesterase CheB, C-terminal domain"/>
    <property type="match status" value="1"/>
</dbReference>
<keyword evidence="5" id="KW-0949">S-adenosyl-L-methionine</keyword>
<evidence type="ECO:0000256" key="5">
    <source>
        <dbReference type="ARBA" id="ARBA00022691"/>
    </source>
</evidence>
<keyword evidence="6" id="KW-0145">Chemotaxis</keyword>
<dbReference type="Gene3D" id="3.40.50.180">
    <property type="entry name" value="Methylesterase CheB, C-terminal domain"/>
    <property type="match status" value="1"/>
</dbReference>
<feature type="coiled-coil region" evidence="7">
    <location>
        <begin position="986"/>
        <end position="1013"/>
    </location>
</feature>
<feature type="domain" description="CheB-type methylesterase" evidence="10">
    <location>
        <begin position="20"/>
        <end position="195"/>
    </location>
</feature>
<feature type="active site" evidence="6">
    <location>
        <position position="53"/>
    </location>
</feature>
<dbReference type="EMBL" id="BJYT01000019">
    <property type="protein sequence ID" value="GEO11309.1"/>
    <property type="molecule type" value="Genomic_DNA"/>
</dbReference>
<evidence type="ECO:0000259" key="11">
    <source>
        <dbReference type="PROSITE" id="PS50123"/>
    </source>
</evidence>
<dbReference type="Gene3D" id="1.10.155.10">
    <property type="entry name" value="Chemotaxis receptor methyltransferase CheR, N-terminal domain"/>
    <property type="match status" value="1"/>
</dbReference>
<dbReference type="Proteomes" id="UP000321513">
    <property type="component" value="Unassembled WGS sequence"/>
</dbReference>
<dbReference type="SUPFAM" id="SSF53335">
    <property type="entry name" value="S-adenosyl-L-methionine-dependent methyltransferases"/>
    <property type="match status" value="1"/>
</dbReference>
<dbReference type="InterPro" id="IPR036097">
    <property type="entry name" value="HisK_dim/P_sf"/>
</dbReference>
<dbReference type="InterPro" id="IPR050903">
    <property type="entry name" value="Bact_Chemotaxis_MeTrfase"/>
</dbReference>
<evidence type="ECO:0000256" key="2">
    <source>
        <dbReference type="ARBA" id="ARBA00001541"/>
    </source>
</evidence>
<dbReference type="GO" id="GO:0006935">
    <property type="term" value="P:chemotaxis"/>
    <property type="evidence" value="ECO:0007669"/>
    <property type="project" value="UniProtKB-UniRule"/>
</dbReference>
<dbReference type="InterPro" id="IPR036804">
    <property type="entry name" value="CheR_N_sf"/>
</dbReference>
<evidence type="ECO:0000256" key="6">
    <source>
        <dbReference type="PROSITE-ProRule" id="PRU00050"/>
    </source>
</evidence>
<evidence type="ECO:0000313" key="13">
    <source>
        <dbReference type="Proteomes" id="UP000321513"/>
    </source>
</evidence>
<dbReference type="Gene3D" id="1.10.287.130">
    <property type="match status" value="1"/>
</dbReference>
<name>A0A512BH76_9BACT</name>
<dbReference type="GO" id="GO:0008984">
    <property type="term" value="F:protein-glutamate methylesterase activity"/>
    <property type="evidence" value="ECO:0007669"/>
    <property type="project" value="InterPro"/>
</dbReference>
<evidence type="ECO:0000313" key="12">
    <source>
        <dbReference type="EMBL" id="GEO11309.1"/>
    </source>
</evidence>
<comment type="catalytic activity">
    <reaction evidence="1">
        <text>ATP + protein L-histidine = ADP + protein N-phospho-L-histidine.</text>
        <dbReference type="EC" id="2.7.13.3"/>
    </reaction>
</comment>
<dbReference type="PROSITE" id="PS50122">
    <property type="entry name" value="CHEB"/>
    <property type="match status" value="1"/>
</dbReference>
<dbReference type="CDD" id="cd16434">
    <property type="entry name" value="CheB-CheR_fusion"/>
    <property type="match status" value="1"/>
</dbReference>
<dbReference type="SMART" id="SM00091">
    <property type="entry name" value="PAS"/>
    <property type="match status" value="2"/>
</dbReference>
<dbReference type="PROSITE" id="PS50113">
    <property type="entry name" value="PAC"/>
    <property type="match status" value="1"/>
</dbReference>
<keyword evidence="7" id="KW-0175">Coiled coil</keyword>
<dbReference type="InterPro" id="IPR003594">
    <property type="entry name" value="HATPase_dom"/>
</dbReference>
<dbReference type="Pfam" id="PF03705">
    <property type="entry name" value="CheR_N"/>
    <property type="match status" value="1"/>
</dbReference>
<evidence type="ECO:0000259" key="10">
    <source>
        <dbReference type="PROSITE" id="PS50122"/>
    </source>
</evidence>
<dbReference type="SMART" id="SM00138">
    <property type="entry name" value="MeTrc"/>
    <property type="match status" value="1"/>
</dbReference>
<dbReference type="SUPFAM" id="SSF47384">
    <property type="entry name" value="Homodimeric domain of signal transducing histidine kinase"/>
    <property type="match status" value="1"/>
</dbReference>
<dbReference type="SUPFAM" id="SSF55874">
    <property type="entry name" value="ATPase domain of HSP90 chaperone/DNA topoisomerase II/histidine kinase"/>
    <property type="match status" value="1"/>
</dbReference>
<proteinExistence type="predicted"/>
<feature type="coiled-coil region" evidence="7">
    <location>
        <begin position="665"/>
        <end position="745"/>
    </location>
</feature>
<feature type="domain" description="CheR-type methyltransferase" evidence="11">
    <location>
        <begin position="220"/>
        <end position="492"/>
    </location>
</feature>
<dbReference type="InterPro" id="IPR022642">
    <property type="entry name" value="CheR_C"/>
</dbReference>
<evidence type="ECO:0000256" key="4">
    <source>
        <dbReference type="ARBA" id="ARBA00022679"/>
    </source>
</evidence>
<dbReference type="InterPro" id="IPR005467">
    <property type="entry name" value="His_kinase_dom"/>
</dbReference>
<dbReference type="GO" id="GO:0000156">
    <property type="term" value="F:phosphorelay response regulator activity"/>
    <property type="evidence" value="ECO:0007669"/>
    <property type="project" value="InterPro"/>
</dbReference>
<dbReference type="InterPro" id="IPR022641">
    <property type="entry name" value="CheR_N"/>
</dbReference>
<dbReference type="InterPro" id="IPR029063">
    <property type="entry name" value="SAM-dependent_MTases_sf"/>
</dbReference>
<dbReference type="SUPFAM" id="SSF47757">
    <property type="entry name" value="Chemotaxis receptor methyltransferase CheR, N-terminal domain"/>
    <property type="match status" value="1"/>
</dbReference>
<dbReference type="CDD" id="cd00082">
    <property type="entry name" value="HisKA"/>
    <property type="match status" value="1"/>
</dbReference>
<feature type="domain" description="PAC" evidence="9">
    <location>
        <begin position="946"/>
        <end position="998"/>
    </location>
</feature>
<dbReference type="PANTHER" id="PTHR24422">
    <property type="entry name" value="CHEMOTAXIS PROTEIN METHYLTRANSFERASE"/>
    <property type="match status" value="1"/>
</dbReference>
<feature type="domain" description="Histidine kinase" evidence="8">
    <location>
        <begin position="1027"/>
        <end position="1255"/>
    </location>
</feature>
<feature type="active site" evidence="6">
    <location>
        <position position="26"/>
    </location>
</feature>
<dbReference type="Pfam" id="PF08447">
    <property type="entry name" value="PAS_3"/>
    <property type="match status" value="1"/>
</dbReference>
<dbReference type="Pfam" id="PF01339">
    <property type="entry name" value="CheB_methylest"/>
    <property type="match status" value="1"/>
</dbReference>
<dbReference type="InterPro" id="IPR035965">
    <property type="entry name" value="PAS-like_dom_sf"/>
</dbReference>
<dbReference type="OrthoDB" id="9816309at2"/>
<gene>
    <name evidence="12" type="ORF">SAE01_38050</name>
</gene>
<sequence length="1267" mass="143862">MMDTRVEENGVNGEVKRFPIVAIGASAGGLEAVTELMQNLQGDTGMAFVYIQHLDRSHKSALGQILQRATKMKVLEVREGTVLEPDSLYIIPPNTDMTLDGHTFRLFDRADAPLKHSPIDVFLLSLAEKKREATIAIILSGTASDGALGMKAIKEIGGITFAQDESALFQTMPKAAIAEGVVDAVLSPAKMAEEISRIGENTSLLLNLVSPENEEGMEDDRSEISEINPDDLKKILRQVKASTGVDFTHYKQNTIRRRIIRRMLLHKLSTLPEYSDYIKNKPQEVNQLYQDLLINVTHFFRDPDVTDYLKKELLPKLLKNKSVGNPLRIWVPACSSGEEAYSLAIMLCEIMDEEAAYKPLQIFATDLSEAAITKARVGMYTVTDVMQLSSKRLQLFFTKVDGHYRINKRIRDFCVFAPHNILKDPPFSRVDLISCCNLLIYFEPVLQRKVMGNFHYALNKNGYLVLGKSETIGASTNFFTPVDKTVKIYSKKPDAVSTAVFDINFTPEEIPESSLPKQPMKPVIKELTASESQGLEDIVDNILLAEYVPAGVIVNYDLDIIQFRGSTSLFLEPSPGKASLHLLKMVRSGLELELRNAAHKVIKSGEPLKVTGLDITHKGNIHHIAFEIIPLFERTKEKLLLIIFEEVKTPSPADLKASFSKDRRVKQLEAELVALRQDMRSLMEEQEAANEELQSANEEIVSSNEELQSINEELETSKEELESSNEELITINQELQVRNEQLSEANDYTEKVIETIREAVIILDSQLFVKFANNAFYRTFSAKIQETEGRLIFEIGNGQWDIPRLKEFLREVLPKHTQYYSYELKHKFEGVGEKVLLLSARKIVQKTSGRQIVLLAIEDITEHRQAKKLLEEREEWLRNMANNVTAMLWVAAVDESITFVNKTWLAFTGQPLKNEVGLGWTKGIHKDDLETVLTTYHSSFIERIPFSIEYRMRRADGEYRWILNSGVPTFDADGKFSGYSGSCTEVHDKRIQNEELEKRVRERTRELLEVNVDLERSNNDLAQFAYVASHDLQEPLRKIITFSTRLKEQFLSIIPTQGKEHIQKINGSAERMRSLIDDLLNFSRISRFDKKLIKTDLNKVLRDVLSDFDLLIQERNADITIDKLPILDAIPLQMNQLFNNLISNALKFTSRVSVPTISIKCRELPMEDLKNYNQLEKHNKYYEITVSDNGVGFSQEFADQIFIIFQRLNDKEDYPGTGIGLALCRKIVRNHGGEIVAFSEEGKGATFNIILPAEHISKEGKENEYAI</sequence>
<dbReference type="InterPro" id="IPR003661">
    <property type="entry name" value="HisK_dim/P_dom"/>
</dbReference>
<dbReference type="InterPro" id="IPR000014">
    <property type="entry name" value="PAS"/>
</dbReference>
<evidence type="ECO:0000259" key="8">
    <source>
        <dbReference type="PROSITE" id="PS50109"/>
    </source>
</evidence>
<dbReference type="Pfam" id="PF13426">
    <property type="entry name" value="PAS_9"/>
    <property type="match status" value="1"/>
</dbReference>
<keyword evidence="4" id="KW-0808">Transferase</keyword>
<dbReference type="SUPFAM" id="SSF55785">
    <property type="entry name" value="PYP-like sensor domain (PAS domain)"/>
    <property type="match status" value="2"/>
</dbReference>
<dbReference type="PRINTS" id="PR00996">
    <property type="entry name" value="CHERMTFRASE"/>
</dbReference>
<dbReference type="Gene3D" id="3.40.50.150">
    <property type="entry name" value="Vaccinia Virus protein VP39"/>
    <property type="match status" value="1"/>
</dbReference>
<dbReference type="InterPro" id="IPR013655">
    <property type="entry name" value="PAS_fold_3"/>
</dbReference>
<comment type="catalytic activity">
    <reaction evidence="2">
        <text>L-glutamyl-[protein] + S-adenosyl-L-methionine = [protein]-L-glutamate 5-O-methyl ester + S-adenosyl-L-homocysteine</text>
        <dbReference type="Rhea" id="RHEA:24452"/>
        <dbReference type="Rhea" id="RHEA-COMP:10208"/>
        <dbReference type="Rhea" id="RHEA-COMP:10311"/>
        <dbReference type="ChEBI" id="CHEBI:29973"/>
        <dbReference type="ChEBI" id="CHEBI:57856"/>
        <dbReference type="ChEBI" id="CHEBI:59789"/>
        <dbReference type="ChEBI" id="CHEBI:82795"/>
        <dbReference type="EC" id="2.1.1.80"/>
    </reaction>
</comment>
<dbReference type="GO" id="GO:0000155">
    <property type="term" value="F:phosphorelay sensor kinase activity"/>
    <property type="evidence" value="ECO:0007669"/>
    <property type="project" value="InterPro"/>
</dbReference>
<dbReference type="PROSITE" id="PS50123">
    <property type="entry name" value="CHER"/>
    <property type="match status" value="1"/>
</dbReference>
<dbReference type="InterPro" id="IPR000780">
    <property type="entry name" value="CheR_MeTrfase"/>
</dbReference>
<dbReference type="Pfam" id="PF01739">
    <property type="entry name" value="CheR"/>
    <property type="match status" value="1"/>
</dbReference>
<keyword evidence="6" id="KW-0378">Hydrolase</keyword>
<accession>A0A512BH76</accession>
<dbReference type="PROSITE" id="PS50109">
    <property type="entry name" value="HIS_KIN"/>
    <property type="match status" value="1"/>
</dbReference>
<evidence type="ECO:0000256" key="3">
    <source>
        <dbReference type="ARBA" id="ARBA00022603"/>
    </source>
</evidence>
<dbReference type="InterPro" id="IPR001610">
    <property type="entry name" value="PAC"/>
</dbReference>
<dbReference type="Pfam" id="PF00512">
    <property type="entry name" value="HisKA"/>
    <property type="match status" value="1"/>
</dbReference>
<dbReference type="SMART" id="SM00387">
    <property type="entry name" value="HATPase_c"/>
    <property type="match status" value="1"/>
</dbReference>
<keyword evidence="13" id="KW-1185">Reference proteome</keyword>
<dbReference type="Gene3D" id="3.30.565.10">
    <property type="entry name" value="Histidine kinase-like ATPase, C-terminal domain"/>
    <property type="match status" value="1"/>
</dbReference>
<dbReference type="AlphaFoldDB" id="A0A512BH76"/>
<dbReference type="RefSeq" id="WP_147205421.1">
    <property type="nucleotide sequence ID" value="NZ_BJYT01000019.1"/>
</dbReference>
<dbReference type="CDD" id="cd00130">
    <property type="entry name" value="PAS"/>
    <property type="match status" value="1"/>
</dbReference>
<dbReference type="GO" id="GO:0008983">
    <property type="term" value="F:protein-glutamate O-methyltransferase activity"/>
    <property type="evidence" value="ECO:0007669"/>
    <property type="project" value="UniProtKB-EC"/>
</dbReference>
<feature type="active site" evidence="6">
    <location>
        <position position="145"/>
    </location>
</feature>
<dbReference type="InterPro" id="IPR000700">
    <property type="entry name" value="PAS-assoc_C"/>
</dbReference>
<dbReference type="SMART" id="SM00388">
    <property type="entry name" value="HisKA"/>
    <property type="match status" value="1"/>
</dbReference>
<dbReference type="GO" id="GO:0005737">
    <property type="term" value="C:cytoplasm"/>
    <property type="evidence" value="ECO:0007669"/>
    <property type="project" value="InterPro"/>
</dbReference>
<dbReference type="GO" id="GO:0032259">
    <property type="term" value="P:methylation"/>
    <property type="evidence" value="ECO:0007669"/>
    <property type="project" value="UniProtKB-KW"/>
</dbReference>
<reference evidence="12 13" key="1">
    <citation type="submission" date="2019-07" db="EMBL/GenBank/DDBJ databases">
        <title>Whole genome shotgun sequence of Segetibacter aerophilus NBRC 106135.</title>
        <authorList>
            <person name="Hosoyama A."/>
            <person name="Uohara A."/>
            <person name="Ohji S."/>
            <person name="Ichikawa N."/>
        </authorList>
    </citation>
    <scope>NUCLEOTIDE SEQUENCE [LARGE SCALE GENOMIC DNA]</scope>
    <source>
        <strain evidence="12 13">NBRC 106135</strain>
    </source>
</reference>
<evidence type="ECO:0000259" key="9">
    <source>
        <dbReference type="PROSITE" id="PS50113"/>
    </source>
</evidence>
<evidence type="ECO:0000256" key="7">
    <source>
        <dbReference type="SAM" id="Coils"/>
    </source>
</evidence>
<dbReference type="Pfam" id="PF02518">
    <property type="entry name" value="HATPase_c"/>
    <property type="match status" value="1"/>
</dbReference>
<dbReference type="Gene3D" id="3.30.450.20">
    <property type="entry name" value="PAS domain"/>
    <property type="match status" value="2"/>
</dbReference>
<keyword evidence="3" id="KW-0489">Methyltransferase</keyword>
<dbReference type="InterPro" id="IPR000673">
    <property type="entry name" value="Sig_transdc_resp-reg_Me-estase"/>
</dbReference>
<protein>
    <submittedName>
        <fullName evidence="12">Sensor histidine kinase</fullName>
    </submittedName>
</protein>
<organism evidence="12 13">
    <name type="scientific">Segetibacter aerophilus</name>
    <dbReference type="NCBI Taxonomy" id="670293"/>
    <lineage>
        <taxon>Bacteria</taxon>
        <taxon>Pseudomonadati</taxon>
        <taxon>Bacteroidota</taxon>
        <taxon>Chitinophagia</taxon>
        <taxon>Chitinophagales</taxon>
        <taxon>Chitinophagaceae</taxon>
        <taxon>Segetibacter</taxon>
    </lineage>
</organism>
<dbReference type="PANTHER" id="PTHR24422:SF27">
    <property type="entry name" value="PROTEIN-GLUTAMATE O-METHYLTRANSFERASE"/>
    <property type="match status" value="1"/>
</dbReference>
<dbReference type="InterPro" id="IPR035909">
    <property type="entry name" value="CheB_C"/>
</dbReference>
<keyword evidence="12" id="KW-0418">Kinase</keyword>
<dbReference type="FunFam" id="3.30.450.20:FF:000099">
    <property type="entry name" value="Sensory box sensor histidine kinase"/>
    <property type="match status" value="1"/>
</dbReference>
<dbReference type="InterPro" id="IPR036890">
    <property type="entry name" value="HATPase_C_sf"/>
</dbReference>